<reference evidence="2" key="1">
    <citation type="submission" date="2016-10" db="EMBL/GenBank/DDBJ databases">
        <authorList>
            <person name="Varghese N."/>
            <person name="Submissions S."/>
        </authorList>
    </citation>
    <scope>NUCLEOTIDE SEQUENCE [LARGE SCALE GENOMIC DNA]</scope>
    <source>
        <strain evidence="2">DSM 25157</strain>
    </source>
</reference>
<evidence type="ECO:0000313" key="2">
    <source>
        <dbReference type="Proteomes" id="UP000199002"/>
    </source>
</evidence>
<protein>
    <submittedName>
        <fullName evidence="1">Uncharacterized protein</fullName>
    </submittedName>
</protein>
<keyword evidence="2" id="KW-1185">Reference proteome</keyword>
<proteinExistence type="predicted"/>
<sequence length="242" mass="26943">MSKPINKNPWSNKTLTIRLAGERARRLSAVAKSMEVGTTPYHALDRCIEIAEADISGIGRHSEELIEISDQLNQLSGSMADISRHAIHGTDTHDSMDRKLDEMRKFLALLADSAASESDGNEPMPISDWLNRIAAEEPNLKYLLARATWQGLERRGETKADLDVLVERVATKQDEPGARIKIPPCVVRIGRVLAPLEAHSKILFKDFYIACQRNEASFWLLTIREIGPQGSLGPTTLFTSEQ</sequence>
<organism evidence="1 2">
    <name type="scientific">Acidovorax soli</name>
    <dbReference type="NCBI Taxonomy" id="592050"/>
    <lineage>
        <taxon>Bacteria</taxon>
        <taxon>Pseudomonadati</taxon>
        <taxon>Pseudomonadota</taxon>
        <taxon>Betaproteobacteria</taxon>
        <taxon>Burkholderiales</taxon>
        <taxon>Comamonadaceae</taxon>
        <taxon>Acidovorax</taxon>
    </lineage>
</organism>
<dbReference type="GeneID" id="34232440"/>
<dbReference type="RefSeq" id="WP_139285353.1">
    <property type="nucleotide sequence ID" value="NZ_FNQJ01000013.1"/>
</dbReference>
<gene>
    <name evidence="1" type="ORF">SAMN05421875_1135</name>
</gene>
<accession>A0A1H4B6M8</accession>
<dbReference type="Proteomes" id="UP000199002">
    <property type="component" value="Unassembled WGS sequence"/>
</dbReference>
<dbReference type="EMBL" id="FNQJ01000013">
    <property type="protein sequence ID" value="SEA43608.1"/>
    <property type="molecule type" value="Genomic_DNA"/>
</dbReference>
<dbReference type="STRING" id="592050.SAMN05421875_1135"/>
<name>A0A1H4B6M8_9BURK</name>
<dbReference type="AlphaFoldDB" id="A0A1H4B6M8"/>
<evidence type="ECO:0000313" key="1">
    <source>
        <dbReference type="EMBL" id="SEA43608.1"/>
    </source>
</evidence>